<feature type="domain" description="ABC transmembrane type-1" evidence="6">
    <location>
        <begin position="160"/>
        <end position="356"/>
    </location>
</feature>
<name>A0A410FT84_BIPS1</name>
<dbReference type="Gene3D" id="1.10.3720.10">
    <property type="entry name" value="MetI-like"/>
    <property type="match status" value="1"/>
</dbReference>
<dbReference type="PANTHER" id="PTHR43839:SF3">
    <property type="entry name" value="OLIGOPEPTIDE ABC TRANSPORTER, PERMEASE PROTEIN"/>
    <property type="match status" value="1"/>
</dbReference>
<sequence>MTRPYRKSKEEKGLSQWALSLRRFRRHKVGLVGAGIVFLLFLVLVFAEFIAPYSHTEQFRTATYAGPTRVHFFDAEGRWQGPFVYRLTRELNRETWSWEYREDKTQIHRVRFFVRGHSYRLLGLIPTDVHLFGVEGGGQIFLFGTDEMGRDLFSRVVMGTRVSLVVGPFVVALSFPIALLMGGLSGFYGGGLDMILQRAFEIVMSIPALPLWLALGLALPKGWSPTMRFFGIVAIMSLIGWAARARVVRGVVLSIRSMDYTEAARAAGADDLRIIMRHIMPNLSSYLIVGATLTIPGAILGESGLSFLGIGINEPMVSWGLLLSKANNASTIQSYPWLLIPGIFITVTVLAFNFLGDALRDAFDPFKVV</sequence>
<evidence type="ECO:0000256" key="5">
    <source>
        <dbReference type="RuleBase" id="RU363032"/>
    </source>
</evidence>
<organism evidence="7 8">
    <name type="scientific">Bipolaricaulis sibiricus</name>
    <dbReference type="NCBI Taxonomy" id="2501609"/>
    <lineage>
        <taxon>Bacteria</taxon>
        <taxon>Candidatus Bipolaricaulota</taxon>
        <taxon>Candidatus Bipolaricaulia</taxon>
        <taxon>Candidatus Bipolaricaulales</taxon>
        <taxon>Candidatus Bipolaricaulaceae</taxon>
        <taxon>Candidatus Bipolaricaulis</taxon>
    </lineage>
</organism>
<feature type="transmembrane region" description="Helical" evidence="5">
    <location>
        <begin position="199"/>
        <end position="219"/>
    </location>
</feature>
<dbReference type="GO" id="GO:0005886">
    <property type="term" value="C:plasma membrane"/>
    <property type="evidence" value="ECO:0007669"/>
    <property type="project" value="UniProtKB-SubCell"/>
</dbReference>
<dbReference type="SUPFAM" id="SSF161098">
    <property type="entry name" value="MetI-like"/>
    <property type="match status" value="1"/>
</dbReference>
<dbReference type="CDD" id="cd06261">
    <property type="entry name" value="TM_PBP2"/>
    <property type="match status" value="1"/>
</dbReference>
<keyword evidence="2 5" id="KW-0812">Transmembrane</keyword>
<dbReference type="InterPro" id="IPR025966">
    <property type="entry name" value="OppC_N"/>
</dbReference>
<comment type="subcellular location">
    <subcellularLocation>
        <location evidence="5">Cell membrane</location>
        <topology evidence="5">Multi-pass membrane protein</topology>
    </subcellularLocation>
    <subcellularLocation>
        <location evidence="1">Membrane</location>
        <topology evidence="1">Multi-pass membrane protein</topology>
    </subcellularLocation>
</comment>
<feature type="transmembrane region" description="Helical" evidence="5">
    <location>
        <begin position="335"/>
        <end position="355"/>
    </location>
</feature>
<evidence type="ECO:0000256" key="1">
    <source>
        <dbReference type="ARBA" id="ARBA00004141"/>
    </source>
</evidence>
<keyword evidence="3 5" id="KW-1133">Transmembrane helix</keyword>
<evidence type="ECO:0000313" key="7">
    <source>
        <dbReference type="EMBL" id="QAA76140.1"/>
    </source>
</evidence>
<evidence type="ECO:0000313" key="8">
    <source>
        <dbReference type="Proteomes" id="UP000287233"/>
    </source>
</evidence>
<dbReference type="InterPro" id="IPR000515">
    <property type="entry name" value="MetI-like"/>
</dbReference>
<dbReference type="EMBL" id="CP034928">
    <property type="protein sequence ID" value="QAA76140.1"/>
    <property type="molecule type" value="Genomic_DNA"/>
</dbReference>
<evidence type="ECO:0000259" key="6">
    <source>
        <dbReference type="PROSITE" id="PS50928"/>
    </source>
</evidence>
<dbReference type="Pfam" id="PF00528">
    <property type="entry name" value="BPD_transp_1"/>
    <property type="match status" value="1"/>
</dbReference>
<keyword evidence="4 5" id="KW-0472">Membrane</keyword>
<evidence type="ECO:0000256" key="3">
    <source>
        <dbReference type="ARBA" id="ARBA00022989"/>
    </source>
</evidence>
<dbReference type="AlphaFoldDB" id="A0A410FT84"/>
<feature type="transmembrane region" description="Helical" evidence="5">
    <location>
        <begin position="162"/>
        <end position="187"/>
    </location>
</feature>
<evidence type="ECO:0000256" key="2">
    <source>
        <dbReference type="ARBA" id="ARBA00022692"/>
    </source>
</evidence>
<dbReference type="Proteomes" id="UP000287233">
    <property type="component" value="Chromosome"/>
</dbReference>
<dbReference type="PROSITE" id="PS50928">
    <property type="entry name" value="ABC_TM1"/>
    <property type="match status" value="1"/>
</dbReference>
<gene>
    <name evidence="7" type="ORF">BIP78_0374</name>
</gene>
<feature type="transmembrane region" description="Helical" evidence="5">
    <location>
        <begin position="283"/>
        <end position="299"/>
    </location>
</feature>
<accession>A0A410FT84</accession>
<feature type="transmembrane region" description="Helical" evidence="5">
    <location>
        <begin position="29"/>
        <end position="51"/>
    </location>
</feature>
<dbReference type="PANTHER" id="PTHR43839">
    <property type="entry name" value="OPPC IN A BINDING PROTEIN-DEPENDENT TRANSPORT SYSTEM"/>
    <property type="match status" value="1"/>
</dbReference>
<proteinExistence type="inferred from homology"/>
<reference evidence="8" key="1">
    <citation type="submission" date="2018-12" db="EMBL/GenBank/DDBJ databases">
        <title>Complete genome sequence of an uncultured bacterium of the candidate phylum Bipolaricaulota.</title>
        <authorList>
            <person name="Kadnikov V.V."/>
            <person name="Mardanov A.V."/>
            <person name="Beletsky A.V."/>
            <person name="Frank Y.A."/>
            <person name="Karnachuk O.V."/>
            <person name="Ravin N.V."/>
        </authorList>
    </citation>
    <scope>NUCLEOTIDE SEQUENCE [LARGE SCALE GENOMIC DNA]</scope>
</reference>
<feature type="transmembrane region" description="Helical" evidence="5">
    <location>
        <begin position="225"/>
        <end position="243"/>
    </location>
</feature>
<evidence type="ECO:0000256" key="4">
    <source>
        <dbReference type="ARBA" id="ARBA00023136"/>
    </source>
</evidence>
<dbReference type="Pfam" id="PF12911">
    <property type="entry name" value="OppC_N"/>
    <property type="match status" value="1"/>
</dbReference>
<comment type="similarity">
    <text evidence="5">Belongs to the binding-protein-dependent transport system permease family.</text>
</comment>
<dbReference type="GO" id="GO:0055085">
    <property type="term" value="P:transmembrane transport"/>
    <property type="evidence" value="ECO:0007669"/>
    <property type="project" value="InterPro"/>
</dbReference>
<dbReference type="InterPro" id="IPR035906">
    <property type="entry name" value="MetI-like_sf"/>
</dbReference>
<keyword evidence="5" id="KW-0813">Transport</keyword>
<protein>
    <submittedName>
        <fullName evidence="7">Oligopeptide transport system permease protein OppC</fullName>
    </submittedName>
</protein>
<dbReference type="KEGG" id="bih:BIP78_0374"/>